<comment type="caution">
    <text evidence="2">The sequence shown here is derived from an EMBL/GenBank/DDBJ whole genome shotgun (WGS) entry which is preliminary data.</text>
</comment>
<feature type="compositionally biased region" description="Basic and acidic residues" evidence="1">
    <location>
        <begin position="117"/>
        <end position="143"/>
    </location>
</feature>
<evidence type="ECO:0000313" key="2">
    <source>
        <dbReference type="EMBL" id="PLW25059.1"/>
    </source>
</evidence>
<proteinExistence type="predicted"/>
<dbReference type="STRING" id="200324.A0A2N5THX0"/>
<dbReference type="OrthoDB" id="10252227at2759"/>
<dbReference type="GO" id="GO:0016887">
    <property type="term" value="F:ATP hydrolysis activity"/>
    <property type="evidence" value="ECO:0007669"/>
    <property type="project" value="InterPro"/>
</dbReference>
<dbReference type="InterPro" id="IPR027417">
    <property type="entry name" value="P-loop_NTPase"/>
</dbReference>
<dbReference type="GO" id="GO:0003677">
    <property type="term" value="F:DNA binding"/>
    <property type="evidence" value="ECO:0007669"/>
    <property type="project" value="InterPro"/>
</dbReference>
<protein>
    <submittedName>
        <fullName evidence="2">Uncharacterized protein</fullName>
    </submittedName>
</protein>
<gene>
    <name evidence="2" type="ORF">PCANC_25916</name>
</gene>
<dbReference type="InterPro" id="IPR044972">
    <property type="entry name" value="Mot1"/>
</dbReference>
<reference evidence="2 3" key="1">
    <citation type="submission" date="2017-11" db="EMBL/GenBank/DDBJ databases">
        <title>De novo assembly and phasing of dikaryotic genomes from two isolates of Puccinia coronata f. sp. avenae, the causal agent of oat crown rust.</title>
        <authorList>
            <person name="Miller M.E."/>
            <person name="Zhang Y."/>
            <person name="Omidvar V."/>
            <person name="Sperschneider J."/>
            <person name="Schwessinger B."/>
            <person name="Raley C."/>
            <person name="Palmer J.M."/>
            <person name="Garnica D."/>
            <person name="Upadhyaya N."/>
            <person name="Rathjen J."/>
            <person name="Taylor J.M."/>
            <person name="Park R.F."/>
            <person name="Dodds P.N."/>
            <person name="Hirsch C.D."/>
            <person name="Kianian S.F."/>
            <person name="Figueroa M."/>
        </authorList>
    </citation>
    <scope>NUCLEOTIDE SEQUENCE [LARGE SCALE GENOMIC DNA]</scope>
    <source>
        <strain evidence="2">12NC29</strain>
    </source>
</reference>
<dbReference type="Gene3D" id="3.40.50.300">
    <property type="entry name" value="P-loop containing nucleotide triphosphate hydrolases"/>
    <property type="match status" value="1"/>
</dbReference>
<dbReference type="Gene3D" id="1.20.120.850">
    <property type="entry name" value="SWI2/SNF2 ATPases, N-terminal domain"/>
    <property type="match status" value="1"/>
</dbReference>
<dbReference type="PANTHER" id="PTHR36498:SF1">
    <property type="entry name" value="TATA-BINDING PROTEIN-ASSOCIATED FACTOR 172"/>
    <property type="match status" value="1"/>
</dbReference>
<feature type="region of interest" description="Disordered" evidence="1">
    <location>
        <begin position="116"/>
        <end position="143"/>
    </location>
</feature>
<sequence>MLDLGLNLTGADTSCYLGLSFFSALRLQKKVMNVYQLITRGTLEKKIMGLQWFKLNIATPIVNQQNSNLGSMNMDQILDLFNVSSGNAAPPGKSGDPAGYNHLGLTPAMGAAGGKKNMLDGIKDLPPESKYKSVDPAKFRSSL</sequence>
<organism evidence="2 3">
    <name type="scientific">Puccinia coronata f. sp. avenae</name>
    <dbReference type="NCBI Taxonomy" id="200324"/>
    <lineage>
        <taxon>Eukaryota</taxon>
        <taxon>Fungi</taxon>
        <taxon>Dikarya</taxon>
        <taxon>Basidiomycota</taxon>
        <taxon>Pucciniomycotina</taxon>
        <taxon>Pucciniomycetes</taxon>
        <taxon>Pucciniales</taxon>
        <taxon>Pucciniaceae</taxon>
        <taxon>Puccinia</taxon>
    </lineage>
</organism>
<evidence type="ECO:0000256" key="1">
    <source>
        <dbReference type="SAM" id="MobiDB-lite"/>
    </source>
</evidence>
<evidence type="ECO:0000313" key="3">
    <source>
        <dbReference type="Proteomes" id="UP000235388"/>
    </source>
</evidence>
<name>A0A2N5THX0_9BASI</name>
<dbReference type="PANTHER" id="PTHR36498">
    <property type="entry name" value="TATA-BINDING PROTEIN-ASSOCIATED FACTOR 172"/>
    <property type="match status" value="1"/>
</dbReference>
<dbReference type="Proteomes" id="UP000235388">
    <property type="component" value="Unassembled WGS sequence"/>
</dbReference>
<dbReference type="EMBL" id="PGCJ01000653">
    <property type="protein sequence ID" value="PLW25059.1"/>
    <property type="molecule type" value="Genomic_DNA"/>
</dbReference>
<dbReference type="GO" id="GO:0017025">
    <property type="term" value="F:TBP-class protein binding"/>
    <property type="evidence" value="ECO:0007669"/>
    <property type="project" value="InterPro"/>
</dbReference>
<dbReference type="AlphaFoldDB" id="A0A2N5THX0"/>
<keyword evidence="3" id="KW-1185">Reference proteome</keyword>
<dbReference type="SUPFAM" id="SSF52540">
    <property type="entry name" value="P-loop containing nucleoside triphosphate hydrolases"/>
    <property type="match status" value="1"/>
</dbReference>
<accession>A0A2N5THX0</accession>